<feature type="coiled-coil region" evidence="5">
    <location>
        <begin position="137"/>
        <end position="164"/>
    </location>
</feature>
<evidence type="ECO:0000256" key="3">
    <source>
        <dbReference type="ARBA" id="ARBA00022729"/>
    </source>
</evidence>
<evidence type="ECO:0000313" key="9">
    <source>
        <dbReference type="Proteomes" id="UP000193388"/>
    </source>
</evidence>
<evidence type="ECO:0000256" key="1">
    <source>
        <dbReference type="ARBA" id="ARBA00022512"/>
    </source>
</evidence>
<accession>A0A1X1KWP4</accession>
<comment type="caution">
    <text evidence="8">The sequence shown here is derived from an EMBL/GenBank/DDBJ whole genome shotgun (WGS) entry which is preliminary data.</text>
</comment>
<feature type="domain" description="Gram-positive cocci surface proteins LPxTG" evidence="7">
    <location>
        <begin position="1752"/>
        <end position="1787"/>
    </location>
</feature>
<keyword evidence="4" id="KW-0572">Peptidoglycan-anchor</keyword>
<dbReference type="Pfam" id="PF08428">
    <property type="entry name" value="Rib"/>
    <property type="match status" value="1"/>
</dbReference>
<dbReference type="Pfam" id="PF07554">
    <property type="entry name" value="FIVAR"/>
    <property type="match status" value="5"/>
</dbReference>
<dbReference type="NCBIfam" id="TIGR01167">
    <property type="entry name" value="LPXTG_anchor"/>
    <property type="match status" value="1"/>
</dbReference>
<dbReference type="Pfam" id="PF04650">
    <property type="entry name" value="YSIRK_signal"/>
    <property type="match status" value="1"/>
</dbReference>
<protein>
    <submittedName>
        <fullName evidence="8">Matrix-binding protein</fullName>
    </submittedName>
</protein>
<feature type="coiled-coil region" evidence="5">
    <location>
        <begin position="852"/>
        <end position="879"/>
    </location>
</feature>
<dbReference type="Pfam" id="PF07564">
    <property type="entry name" value="DUF1542"/>
    <property type="match status" value="6"/>
</dbReference>
<reference evidence="8 9" key="1">
    <citation type="journal article" date="2016" name="Eur. J. Clin. Microbiol. Infect. Dis.">
        <title>Whole genome sequencing as a tool for phylogenetic analysis of clinical strains of Mitis group streptococci.</title>
        <authorList>
            <person name="Rasmussen L.H."/>
            <person name="Dargis R."/>
            <person name="Hojholt K."/>
            <person name="Christensen J.J."/>
            <person name="Skovgaard O."/>
            <person name="Justesen U.S."/>
            <person name="Rosenvinge F.S."/>
            <person name="Moser C."/>
            <person name="Lukjancenko O."/>
            <person name="Rasmussen S."/>
            <person name="Nielsen X.C."/>
        </authorList>
    </citation>
    <scope>NUCLEOTIDE SEQUENCE [LARGE SCALE GENOMIC DNA]</scope>
    <source>
        <strain evidence="8 9">B_5756_13</strain>
    </source>
</reference>
<evidence type="ECO:0000256" key="2">
    <source>
        <dbReference type="ARBA" id="ARBA00022525"/>
    </source>
</evidence>
<feature type="coiled-coil region" evidence="5">
    <location>
        <begin position="936"/>
        <end position="992"/>
    </location>
</feature>
<feature type="compositionally biased region" description="Basic and acidic residues" evidence="6">
    <location>
        <begin position="183"/>
        <end position="192"/>
    </location>
</feature>
<dbReference type="InterPro" id="IPR059115">
    <property type="entry name" value="Rib"/>
</dbReference>
<evidence type="ECO:0000259" key="7">
    <source>
        <dbReference type="PROSITE" id="PS50847"/>
    </source>
</evidence>
<evidence type="ECO:0000256" key="5">
    <source>
        <dbReference type="SAM" id="Coils"/>
    </source>
</evidence>
<evidence type="ECO:0000313" key="8">
    <source>
        <dbReference type="EMBL" id="ORP03662.1"/>
    </source>
</evidence>
<dbReference type="NCBIfam" id="TIGR01168">
    <property type="entry name" value="YSIRK_signal"/>
    <property type="match status" value="1"/>
</dbReference>
<feature type="region of interest" description="Disordered" evidence="6">
    <location>
        <begin position="51"/>
        <end position="111"/>
    </location>
</feature>
<feature type="region of interest" description="Disordered" evidence="6">
    <location>
        <begin position="1610"/>
        <end position="1637"/>
    </location>
</feature>
<dbReference type="Gene3D" id="1.20.1270.90">
    <property type="entry name" value="AF1782-like"/>
    <property type="match status" value="2"/>
</dbReference>
<dbReference type="Pfam" id="PF00746">
    <property type="entry name" value="Gram_pos_anchor"/>
    <property type="match status" value="1"/>
</dbReference>
<evidence type="ECO:0000256" key="4">
    <source>
        <dbReference type="ARBA" id="ARBA00023088"/>
    </source>
</evidence>
<feature type="coiled-coil region" evidence="5">
    <location>
        <begin position="761"/>
        <end position="817"/>
    </location>
</feature>
<dbReference type="InterPro" id="IPR005877">
    <property type="entry name" value="YSIRK_signal_dom"/>
</dbReference>
<feature type="coiled-coil region" evidence="5">
    <location>
        <begin position="1025"/>
        <end position="1083"/>
    </location>
</feature>
<evidence type="ECO:0000256" key="6">
    <source>
        <dbReference type="SAM" id="MobiDB-lite"/>
    </source>
</evidence>
<dbReference type="PROSITE" id="PS50847">
    <property type="entry name" value="GRAM_POS_ANCHORING"/>
    <property type="match status" value="1"/>
</dbReference>
<keyword evidence="5" id="KW-0175">Coiled coil</keyword>
<dbReference type="EMBL" id="NCVM01000025">
    <property type="protein sequence ID" value="ORP03662.1"/>
    <property type="molecule type" value="Genomic_DNA"/>
</dbReference>
<organism evidence="8 9">
    <name type="scientific">Streptococcus mitis</name>
    <dbReference type="NCBI Taxonomy" id="28037"/>
    <lineage>
        <taxon>Bacteria</taxon>
        <taxon>Bacillati</taxon>
        <taxon>Bacillota</taxon>
        <taxon>Bacilli</taxon>
        <taxon>Lactobacillales</taxon>
        <taxon>Streptococcaceae</taxon>
        <taxon>Streptococcus</taxon>
        <taxon>Streptococcus mitis group</taxon>
    </lineage>
</organism>
<feature type="compositionally biased region" description="Polar residues" evidence="6">
    <location>
        <begin position="51"/>
        <end position="101"/>
    </location>
</feature>
<dbReference type="Proteomes" id="UP000193388">
    <property type="component" value="Unassembled WGS sequence"/>
</dbReference>
<feature type="compositionally biased region" description="Polar residues" evidence="6">
    <location>
        <begin position="1613"/>
        <end position="1635"/>
    </location>
</feature>
<feature type="region of interest" description="Disordered" evidence="6">
    <location>
        <begin position="181"/>
        <end position="259"/>
    </location>
</feature>
<keyword evidence="3" id="KW-0732">Signal</keyword>
<keyword evidence="1" id="KW-0134">Cell wall</keyword>
<gene>
    <name evidence="8" type="ORF">B7693_03745</name>
</gene>
<keyword evidence="2" id="KW-0964">Secreted</keyword>
<name>A0A1X1KWP4_STRMT</name>
<feature type="compositionally biased region" description="Polar residues" evidence="6">
    <location>
        <begin position="234"/>
        <end position="257"/>
    </location>
</feature>
<sequence length="1787" mass="189033">MEKKKSMSRVERLHREKVTRYSIRKVSFGAASVAVAALFMFLGNGAVSATEQGVPSTNGGETQAPQPKDQNVQNGTYEGNTVATSPAATVETNTQPSTVENSPYPESAPQKVETLDKKELTDLIKEIDGKFAKGTYATKTEESVNNLRDVLEAAKTALSTAKTQSELSQAHANLIVATTKLQTKPEEKKEAPAVDTTNGKATVGIKATNTEKSSESNSIANSGSKDERNGKALDTNNPFRTGAATTNTDPAANQTYTAPADDADLNTLVKALLALDPTVENNSKLSQNMDSLGDSKEVAKGTVKEITEFGGWTAVDGGVFAIARRTEEGVYPLETINSTLDDTVWLQEQAFDRDTEYTLLLSKSRTRSNRDEVVYDNSTYKPTGEGGGITKNLARYKGIEKTFKAYSTKEGSDVIVKFKPGYVGDSEGRKARYKVEVYSIEGTTETKIYETTFDPSKNINDAKQVVTAAKDGTNKAKIKISDSSNSTTIDSGVDHTVRKNFIGKREAEKLMAQPGNKPNGTAGTFTSKPIALPQGADHYKVRVSLADQDKTGMSYQAWDDKYSVPVTGADFSIAQDTSNVARNLLQRIYDKLKATESADKNGKTSQTIQDYEAELEKVRTLLANPAARTPNFKQALQDLLAKQSGLKTDKTGLTNSKAELDALVNEDPTPGKTTDTAKAYNAAKEAAKTEIAAALTVINDDNATPEQVSAALEKVNAKKTALQEAKDGLIEAATAEEKAKLKSDADSLVKADTTGKTPKSIEVYNTKYEAIKAQLEAAKTEAAAVLAKENNASKAEAQAAQEKVDAAKAELTKAAELLVNKADKTELTKAKEALSTLVTEADPTQGKTADSAKAYNDAKTAAQEAIKEAETVINDENATQTQVTEALNKVNEKKSALETAKQVLVEAATAEEKAKLKSAADLLTKADETGKTPDSIAAYERKYEELKAQLEAAKAEADKVLAKGNNATKEEVKAAQAKVDAVKTELETAKNLLVEAATTEEKTKLKTNSDALKKADTTGKTADSIKAYEAEFEELKAQLEAAKVLAKGNNATKEEVKAAQAKVDAAKTALDKAAELLKELDRDGAKKEIADAAKKATDAIEASTSLTPEQKAEEKAKVAKEAKAATDAIDNATTEEGINSAKDNGKLAIEKEAAITAINAEKAAKEQEIDNNTKLSDEEKAAAKAEVAKAATEAVEAIQKAETQEAVNAAQAKGETAIKSVNPLGKEKALEAIQTTTEAKLAEIDKNTNLSAEEKAAAKAEVAKAAIEAVEAIQKAETQEAVNAAQEKGEAAIKAVNPVGKEKALDAIQTATEAKLAEIDKNTNLSADEKAAAKAEVAKAAIEAVEAIQKATTQEAVNAAQAKGETAIKAVNPVGKEKALEAIKATRDAKLAEIDKATGLSAEEKAAAKAAVEKAYNEAVEAIQKAATQEAVNAAQAKGEAAIKAVNSIGKEAVNEAKAAVEAAAAEKIASIKANPNLSAEEKAKAIAEVERLKQTALNAIDKATTKAELDKALRTFLYQLDLESLVYDRPTFDLEAYIQASITGVVKVERGKAITQADIIAKLNLPENVTVISIDLPDTNTLGDKFAKVTLRLPDGTEVTVKVPVRVVAPQNGDSKPDTSLPNHGANNGTTNTDVKVDKAKLEGAIRQLDELIIQESAKLDAETAKEANDLLADAKKVFANADASQAEVDAMVKRIEDFMAKVAPSTDHATPANDQAAQTPAVAPSTTQAAANASQTASAQANTRTVAKELPNTGTADSVVSMVAAAASALLGLGLAGRRKEDEEA</sequence>
<proteinExistence type="predicted"/>
<dbReference type="InterPro" id="IPR011439">
    <property type="entry name" value="DUF1542"/>
</dbReference>
<dbReference type="InterPro" id="IPR019931">
    <property type="entry name" value="LPXTG_anchor"/>
</dbReference>